<proteinExistence type="predicted"/>
<dbReference type="KEGG" id="tet:TTHERM_000441769"/>
<sequence>MAWFDISLAMIEIFQIPYPKNYPLLSLFSLCQLSCYSLLQLRSQESLCSYWLVQGESFSKQLWYYSYGKFFKKKKSNLFLIFYWNIILNNSNTIDPEPQKGSHTFNQF</sequence>
<protein>
    <submittedName>
        <fullName evidence="1">Uncharacterized protein</fullName>
    </submittedName>
</protein>
<evidence type="ECO:0000313" key="2">
    <source>
        <dbReference type="Proteomes" id="UP000009168"/>
    </source>
</evidence>
<reference evidence="2" key="1">
    <citation type="journal article" date="2006" name="PLoS Biol.">
        <title>Macronuclear genome sequence of the ciliate Tetrahymena thermophila, a model eukaryote.</title>
        <authorList>
            <person name="Eisen J.A."/>
            <person name="Coyne R.S."/>
            <person name="Wu M."/>
            <person name="Wu D."/>
            <person name="Thiagarajan M."/>
            <person name="Wortman J.R."/>
            <person name="Badger J.H."/>
            <person name="Ren Q."/>
            <person name="Amedeo P."/>
            <person name="Jones K.M."/>
            <person name="Tallon L.J."/>
            <person name="Delcher A.L."/>
            <person name="Salzberg S.L."/>
            <person name="Silva J.C."/>
            <person name="Haas B.J."/>
            <person name="Majoros W.H."/>
            <person name="Farzad M."/>
            <person name="Carlton J.M."/>
            <person name="Smith R.K. Jr."/>
            <person name="Garg J."/>
            <person name="Pearlman R.E."/>
            <person name="Karrer K.M."/>
            <person name="Sun L."/>
            <person name="Manning G."/>
            <person name="Elde N.C."/>
            <person name="Turkewitz A.P."/>
            <person name="Asai D.J."/>
            <person name="Wilkes D.E."/>
            <person name="Wang Y."/>
            <person name="Cai H."/>
            <person name="Collins K."/>
            <person name="Stewart B.A."/>
            <person name="Lee S.R."/>
            <person name="Wilamowska K."/>
            <person name="Weinberg Z."/>
            <person name="Ruzzo W.L."/>
            <person name="Wloga D."/>
            <person name="Gaertig J."/>
            <person name="Frankel J."/>
            <person name="Tsao C.-C."/>
            <person name="Gorovsky M.A."/>
            <person name="Keeling P.J."/>
            <person name="Waller R.F."/>
            <person name="Patron N.J."/>
            <person name="Cherry J.M."/>
            <person name="Stover N.A."/>
            <person name="Krieger C.J."/>
            <person name="del Toro C."/>
            <person name="Ryder H.F."/>
            <person name="Williamson S.C."/>
            <person name="Barbeau R.A."/>
            <person name="Hamilton E.P."/>
            <person name="Orias E."/>
        </authorList>
    </citation>
    <scope>NUCLEOTIDE SEQUENCE [LARGE SCALE GENOMIC DNA]</scope>
    <source>
        <strain evidence="2">SB210</strain>
    </source>
</reference>
<evidence type="ECO:0000313" key="1">
    <source>
        <dbReference type="EMBL" id="EWS73988.1"/>
    </source>
</evidence>
<organism evidence="1 2">
    <name type="scientific">Tetrahymena thermophila (strain SB210)</name>
    <dbReference type="NCBI Taxonomy" id="312017"/>
    <lineage>
        <taxon>Eukaryota</taxon>
        <taxon>Sar</taxon>
        <taxon>Alveolata</taxon>
        <taxon>Ciliophora</taxon>
        <taxon>Intramacronucleata</taxon>
        <taxon>Oligohymenophorea</taxon>
        <taxon>Hymenostomatida</taxon>
        <taxon>Tetrahymenina</taxon>
        <taxon>Tetrahymenidae</taxon>
        <taxon>Tetrahymena</taxon>
    </lineage>
</organism>
<accession>W7XC05</accession>
<dbReference type="AlphaFoldDB" id="W7XC05"/>
<keyword evidence="2" id="KW-1185">Reference proteome</keyword>
<dbReference type="RefSeq" id="XP_012653450.1">
    <property type="nucleotide sequence ID" value="XM_012797996.1"/>
</dbReference>
<dbReference type="Proteomes" id="UP000009168">
    <property type="component" value="Unassembled WGS sequence"/>
</dbReference>
<dbReference type="EMBL" id="GG662665">
    <property type="protein sequence ID" value="EWS73988.1"/>
    <property type="molecule type" value="Genomic_DNA"/>
</dbReference>
<gene>
    <name evidence="1" type="ORF">TTHERM_000441769</name>
</gene>
<name>W7XC05_TETTS</name>
<dbReference type="GeneID" id="24438977"/>
<dbReference type="InParanoid" id="W7XC05"/>